<dbReference type="PROSITE" id="PS01184">
    <property type="entry name" value="UBIE_2"/>
    <property type="match status" value="1"/>
</dbReference>
<dbReference type="PANTHER" id="PTHR42912">
    <property type="entry name" value="METHYLTRANSFERASE"/>
    <property type="match status" value="1"/>
</dbReference>
<dbReference type="InterPro" id="IPR029063">
    <property type="entry name" value="SAM-dependent_MTases_sf"/>
</dbReference>
<dbReference type="InterPro" id="IPR023576">
    <property type="entry name" value="UbiE/COQ5_MeTrFase_CS"/>
</dbReference>
<dbReference type="GO" id="GO:0032259">
    <property type="term" value="P:methylation"/>
    <property type="evidence" value="ECO:0007669"/>
    <property type="project" value="UniProtKB-KW"/>
</dbReference>
<evidence type="ECO:0000313" key="6">
    <source>
        <dbReference type="Proteomes" id="UP001485043"/>
    </source>
</evidence>
<dbReference type="SUPFAM" id="SSF53335">
    <property type="entry name" value="S-adenosyl-L-methionine-dependent methyltransferases"/>
    <property type="match status" value="1"/>
</dbReference>
<evidence type="ECO:0000313" key="5">
    <source>
        <dbReference type="EMBL" id="KAK9865284.1"/>
    </source>
</evidence>
<dbReference type="EMBL" id="JALJOV010000263">
    <property type="protein sequence ID" value="KAK9865284.1"/>
    <property type="molecule type" value="Genomic_DNA"/>
</dbReference>
<dbReference type="Gene3D" id="3.40.50.150">
    <property type="entry name" value="Vaccinia Virus protein VP39"/>
    <property type="match status" value="1"/>
</dbReference>
<proteinExistence type="predicted"/>
<gene>
    <name evidence="5" type="ORF">WJX84_009694</name>
</gene>
<dbReference type="InterPro" id="IPR050508">
    <property type="entry name" value="Methyltransf_Superfamily"/>
</dbReference>
<dbReference type="CDD" id="cd02440">
    <property type="entry name" value="AdoMet_MTases"/>
    <property type="match status" value="1"/>
</dbReference>
<protein>
    <recommendedName>
        <fullName evidence="4">Methyltransferase type 11 domain-containing protein</fullName>
    </recommendedName>
</protein>
<sequence>MRGGFIICQTGSRGGRYTRAVSRRDAIRQLAAGGAALIPLPIRAALGAEASAPLQEAYDRYSGRYDELDDGPLARLLGLPQLRKQLLHQANGKVLEVAVGTGLNLPLYEWPVVESLAALDLSTGMLSQAERRAEALALSSHILFQKGDVTQLPFQDGCFDSVVDTFSLCVFEKPQAALNEMARVLKPDGRLLLLEHTLSSLQPIAWYQDLTAVAVAKSAKGCVWNQRVPEMVEQAGLTILEMVPAVAGSVVSITAAYQRP</sequence>
<organism evidence="5 6">
    <name type="scientific">Apatococcus fuscideae</name>
    <dbReference type="NCBI Taxonomy" id="2026836"/>
    <lineage>
        <taxon>Eukaryota</taxon>
        <taxon>Viridiplantae</taxon>
        <taxon>Chlorophyta</taxon>
        <taxon>core chlorophytes</taxon>
        <taxon>Trebouxiophyceae</taxon>
        <taxon>Chlorellales</taxon>
        <taxon>Chlorellaceae</taxon>
        <taxon>Apatococcus</taxon>
    </lineage>
</organism>
<evidence type="ECO:0000259" key="4">
    <source>
        <dbReference type="Pfam" id="PF08241"/>
    </source>
</evidence>
<dbReference type="AlphaFoldDB" id="A0AAW1T8Z9"/>
<accession>A0AAW1T8Z9</accession>
<dbReference type="PANTHER" id="PTHR42912:SF96">
    <property type="entry name" value="METHYLTRANSFERASE DOMAIN-CONTAINING PROTEIN"/>
    <property type="match status" value="1"/>
</dbReference>
<evidence type="ECO:0000256" key="1">
    <source>
        <dbReference type="ARBA" id="ARBA00022603"/>
    </source>
</evidence>
<keyword evidence="2" id="KW-0808">Transferase</keyword>
<dbReference type="GO" id="GO:0008757">
    <property type="term" value="F:S-adenosylmethionine-dependent methyltransferase activity"/>
    <property type="evidence" value="ECO:0007669"/>
    <property type="project" value="InterPro"/>
</dbReference>
<reference evidence="5 6" key="1">
    <citation type="journal article" date="2024" name="Nat. Commun.">
        <title>Phylogenomics reveals the evolutionary origins of lichenization in chlorophyte algae.</title>
        <authorList>
            <person name="Puginier C."/>
            <person name="Libourel C."/>
            <person name="Otte J."/>
            <person name="Skaloud P."/>
            <person name="Haon M."/>
            <person name="Grisel S."/>
            <person name="Petersen M."/>
            <person name="Berrin J.G."/>
            <person name="Delaux P.M."/>
            <person name="Dal Grande F."/>
            <person name="Keller J."/>
        </authorList>
    </citation>
    <scope>NUCLEOTIDE SEQUENCE [LARGE SCALE GENOMIC DNA]</scope>
    <source>
        <strain evidence="5 6">SAG 2523</strain>
    </source>
</reference>
<comment type="caution">
    <text evidence="5">The sequence shown here is derived from an EMBL/GenBank/DDBJ whole genome shotgun (WGS) entry which is preliminary data.</text>
</comment>
<evidence type="ECO:0000256" key="3">
    <source>
        <dbReference type="ARBA" id="ARBA00022691"/>
    </source>
</evidence>
<keyword evidence="6" id="KW-1185">Reference proteome</keyword>
<feature type="domain" description="Methyltransferase type 11" evidence="4">
    <location>
        <begin position="95"/>
        <end position="192"/>
    </location>
</feature>
<keyword evidence="3" id="KW-0949">S-adenosyl-L-methionine</keyword>
<dbReference type="Pfam" id="PF08241">
    <property type="entry name" value="Methyltransf_11"/>
    <property type="match status" value="1"/>
</dbReference>
<dbReference type="Proteomes" id="UP001485043">
    <property type="component" value="Unassembled WGS sequence"/>
</dbReference>
<dbReference type="InterPro" id="IPR013216">
    <property type="entry name" value="Methyltransf_11"/>
</dbReference>
<name>A0AAW1T8Z9_9CHLO</name>
<evidence type="ECO:0000256" key="2">
    <source>
        <dbReference type="ARBA" id="ARBA00022679"/>
    </source>
</evidence>
<keyword evidence="1" id="KW-0489">Methyltransferase</keyword>